<dbReference type="EMBL" id="QWLV01000001">
    <property type="protein sequence ID" value="RHW18933.1"/>
    <property type="molecule type" value="Genomic_DNA"/>
</dbReference>
<dbReference type="AlphaFoldDB" id="A0A396RWT3"/>
<name>A0A396RWT3_9SPHN</name>
<dbReference type="GO" id="GO:0000166">
    <property type="term" value="F:nucleotide binding"/>
    <property type="evidence" value="ECO:0007669"/>
    <property type="project" value="UniProtKB-KW"/>
</dbReference>
<dbReference type="SUPFAM" id="SSF51905">
    <property type="entry name" value="FAD/NAD(P)-binding domain"/>
    <property type="match status" value="1"/>
</dbReference>
<dbReference type="InterPro" id="IPR033856">
    <property type="entry name" value="Trp_halogen"/>
</dbReference>
<feature type="binding site" evidence="2">
    <location>
        <position position="343"/>
    </location>
    <ligand>
        <name>FAD</name>
        <dbReference type="ChEBI" id="CHEBI:57692"/>
    </ligand>
</feature>
<evidence type="ECO:0000256" key="2">
    <source>
        <dbReference type="PIRSR" id="PIRSR011396-2"/>
    </source>
</evidence>
<keyword evidence="2" id="KW-0547">Nucleotide-binding</keyword>
<dbReference type="InterPro" id="IPR006905">
    <property type="entry name" value="Flavin_halogenase"/>
</dbReference>
<dbReference type="InterPro" id="IPR050816">
    <property type="entry name" value="Flavin-dep_Halogenase_NPB"/>
</dbReference>
<evidence type="ECO:0000313" key="4">
    <source>
        <dbReference type="Proteomes" id="UP000266693"/>
    </source>
</evidence>
<feature type="binding site" evidence="2">
    <location>
        <position position="339"/>
    </location>
    <ligand>
        <name>L-tryptophan</name>
        <dbReference type="ChEBI" id="CHEBI:57912"/>
    </ligand>
</feature>
<reference evidence="3 4" key="1">
    <citation type="submission" date="2018-08" db="EMBL/GenBank/DDBJ databases">
        <title>The multiple taxonomic identification of Sphingomonas gilva.</title>
        <authorList>
            <person name="Zhu D."/>
            <person name="Zheng S."/>
        </authorList>
    </citation>
    <scope>NUCLEOTIDE SEQUENCE [LARGE SCALE GENOMIC DNA]</scope>
    <source>
        <strain evidence="3 4">ZDH117</strain>
    </source>
</reference>
<comment type="caution">
    <text evidence="3">The sequence shown here is derived from an EMBL/GenBank/DDBJ whole genome shotgun (WGS) entry which is preliminary data.</text>
</comment>
<sequence length="508" mass="55811">MKPAPIRRVVIVGGGTAGWMAAAVLSRGFAAERLAITLIESPEIGTVGVGEATIPPILTLNRLLGIDEDAMIAATSGTFKLGIEFRDWGAIGDRYFHPFGSFGADLNGVAFHQHWLNLRDGALDDYSLNAQAAKAGRFIRPVDDPGHVHSRMSYALHFDAVRYAAFLRDQAAARGVIHLPRKVVEVRQDARGHVAAVRLDDGAEVAGDLFIDCSGFRGLLIEQTLATGYEDWSHWLPMDRAVAVPTERIAPPVPYTRSTAREAGWHWRIPLQHRTGNGHVYCSRHISDDEAAADLMGALDAPAAGEPRLLRFVTGRRKKAWNANVVALGLASGFVEPLESTSIHLIQQGVVTLMSLFPDTGFAQADIDQYNRLMQAEAEAVRDFVIMHYHLTRRDDSPLWNEVRTMEVPDTLKARMALFRSRGRLFLESSELFREPSWVAVMLGQGLWPDAVDPVAGAMDEAEIRAKLERMRAVIARGVQAMPMHDDFISRHCAHAPERTGAALAATG</sequence>
<dbReference type="PIRSF" id="PIRSF011396">
    <property type="entry name" value="Trp_halogenase"/>
    <property type="match status" value="1"/>
</dbReference>
<feature type="binding site" evidence="2">
    <location>
        <begin position="14"/>
        <end position="17"/>
    </location>
    <ligand>
        <name>FAD</name>
        <dbReference type="ChEBI" id="CHEBI:57692"/>
    </ligand>
</feature>
<keyword evidence="4" id="KW-1185">Reference proteome</keyword>
<dbReference type="PANTHER" id="PTHR43747">
    <property type="entry name" value="FAD-BINDING PROTEIN"/>
    <property type="match status" value="1"/>
</dbReference>
<dbReference type="InterPro" id="IPR036188">
    <property type="entry name" value="FAD/NAD-bd_sf"/>
</dbReference>
<dbReference type="OrthoDB" id="462203at2"/>
<dbReference type="GO" id="GO:0004497">
    <property type="term" value="F:monooxygenase activity"/>
    <property type="evidence" value="ECO:0007669"/>
    <property type="project" value="InterPro"/>
</dbReference>
<evidence type="ECO:0000256" key="1">
    <source>
        <dbReference type="PIRSR" id="PIRSR011396-1"/>
    </source>
</evidence>
<evidence type="ECO:0000313" key="3">
    <source>
        <dbReference type="EMBL" id="RHW18933.1"/>
    </source>
</evidence>
<gene>
    <name evidence="3" type="ORF">D1610_01980</name>
</gene>
<keyword evidence="2" id="KW-0274">FAD</keyword>
<feature type="binding site" evidence="2">
    <location>
        <position position="330"/>
    </location>
    <ligand>
        <name>FAD</name>
        <dbReference type="ChEBI" id="CHEBI:57692"/>
    </ligand>
</feature>
<feature type="active site" evidence="1">
    <location>
        <position position="80"/>
    </location>
</feature>
<feature type="binding site" evidence="2">
    <location>
        <position position="80"/>
    </location>
    <ligand>
        <name>7-chloro-L-tryptophan</name>
        <dbReference type="ChEBI" id="CHEBI:58713"/>
    </ligand>
</feature>
<dbReference type="Gene3D" id="3.50.50.60">
    <property type="entry name" value="FAD/NAD(P)-binding domain"/>
    <property type="match status" value="1"/>
</dbReference>
<protein>
    <submittedName>
        <fullName evidence="3">Tryptophan 7-halogenase</fullName>
    </submittedName>
</protein>
<dbReference type="Pfam" id="PF04820">
    <property type="entry name" value="Trp_halogenase"/>
    <property type="match status" value="1"/>
</dbReference>
<feature type="binding site" evidence="2">
    <location>
        <position position="183"/>
    </location>
    <ligand>
        <name>FAD</name>
        <dbReference type="ChEBI" id="CHEBI:57692"/>
    </ligand>
</feature>
<dbReference type="Proteomes" id="UP000266693">
    <property type="component" value="Unassembled WGS sequence"/>
</dbReference>
<dbReference type="PANTHER" id="PTHR43747:SF4">
    <property type="entry name" value="FLAVIN-DEPENDENT TRYPTOPHAN HALOGENASE"/>
    <property type="match status" value="1"/>
</dbReference>
<keyword evidence="2" id="KW-0285">Flavoprotein</keyword>
<dbReference type="RefSeq" id="WP_118862441.1">
    <property type="nucleotide sequence ID" value="NZ_QWLV01000001.1"/>
</dbReference>
<accession>A0A396RWT3</accession>
<organism evidence="3 4">
    <name type="scientific">Sphingomonas gilva</name>
    <dbReference type="NCBI Taxonomy" id="2305907"/>
    <lineage>
        <taxon>Bacteria</taxon>
        <taxon>Pseudomonadati</taxon>
        <taxon>Pseudomonadota</taxon>
        <taxon>Alphaproteobacteria</taxon>
        <taxon>Sphingomonadales</taxon>
        <taxon>Sphingomonadaceae</taxon>
        <taxon>Sphingomonas</taxon>
    </lineage>
</organism>
<proteinExistence type="predicted"/>